<evidence type="ECO:0000313" key="3">
    <source>
        <dbReference type="Proteomes" id="UP000786811"/>
    </source>
</evidence>
<evidence type="ECO:0000256" key="1">
    <source>
        <dbReference type="SAM" id="SignalP"/>
    </source>
</evidence>
<dbReference type="SUPFAM" id="SSF50494">
    <property type="entry name" value="Trypsin-like serine proteases"/>
    <property type="match status" value="1"/>
</dbReference>
<accession>A0A8J2EDH8</accession>
<dbReference type="InterPro" id="IPR009003">
    <property type="entry name" value="Peptidase_S1_PA"/>
</dbReference>
<keyword evidence="3" id="KW-1185">Reference proteome</keyword>
<dbReference type="AlphaFoldDB" id="A0A8J2EDH8"/>
<dbReference type="EMBL" id="CAJNRD030001116">
    <property type="protein sequence ID" value="CAG5076069.1"/>
    <property type="molecule type" value="Genomic_DNA"/>
</dbReference>
<proteinExistence type="predicted"/>
<gene>
    <name evidence="2" type="ORF">HICCMSTLAB_LOCUS2050</name>
</gene>
<evidence type="ECO:0000313" key="2">
    <source>
        <dbReference type="EMBL" id="CAG5076069.1"/>
    </source>
</evidence>
<feature type="chain" id="PRO_5035153091" evidence="1">
    <location>
        <begin position="24"/>
        <end position="252"/>
    </location>
</feature>
<protein>
    <submittedName>
        <fullName evidence="2">Uncharacterized protein</fullName>
    </submittedName>
</protein>
<sequence>MSTNWVFWALVTSMAMLIEVSKGCSVITSRPIEKILDDNKDSPWLVLVTDQPTLQLEDIKALTYGAIIHPKLVVTPAALIASDWAILRLFEPLKFTDTVDAIKLAAPDDEWDPEDCIIHHMTPVVSFYAGDNMGPEKGGFRHNEFRFSINPDYFGFYYLSKVYMTIEFDSVFGNYTGHEDEFTKTRRVGSSIACWMRDESDVVLIGFSTMVYKIPHKWDAARNEVELIEGTVFDFTHDLDDFNKPGYLDIII</sequence>
<feature type="signal peptide" evidence="1">
    <location>
        <begin position="1"/>
        <end position="23"/>
    </location>
</feature>
<dbReference type="Proteomes" id="UP000786811">
    <property type="component" value="Unassembled WGS sequence"/>
</dbReference>
<reference evidence="2" key="1">
    <citation type="submission" date="2021-04" db="EMBL/GenBank/DDBJ databases">
        <authorList>
            <person name="Chebbi M.A.C M."/>
        </authorList>
    </citation>
    <scope>NUCLEOTIDE SEQUENCE</scope>
</reference>
<keyword evidence="1" id="KW-0732">Signal</keyword>
<dbReference type="OrthoDB" id="10480809at2759"/>
<organism evidence="2 3">
    <name type="scientific">Cotesia congregata</name>
    <name type="common">Parasitoid wasp</name>
    <name type="synonym">Apanteles congregatus</name>
    <dbReference type="NCBI Taxonomy" id="51543"/>
    <lineage>
        <taxon>Eukaryota</taxon>
        <taxon>Metazoa</taxon>
        <taxon>Ecdysozoa</taxon>
        <taxon>Arthropoda</taxon>
        <taxon>Hexapoda</taxon>
        <taxon>Insecta</taxon>
        <taxon>Pterygota</taxon>
        <taxon>Neoptera</taxon>
        <taxon>Endopterygota</taxon>
        <taxon>Hymenoptera</taxon>
        <taxon>Apocrita</taxon>
        <taxon>Ichneumonoidea</taxon>
        <taxon>Braconidae</taxon>
        <taxon>Microgastrinae</taxon>
        <taxon>Cotesia</taxon>
    </lineage>
</organism>
<comment type="caution">
    <text evidence="2">The sequence shown here is derived from an EMBL/GenBank/DDBJ whole genome shotgun (WGS) entry which is preliminary data.</text>
</comment>
<name>A0A8J2EDH8_COTCN</name>